<evidence type="ECO:0000259" key="4">
    <source>
        <dbReference type="PROSITE" id="PS51304"/>
    </source>
</evidence>
<feature type="region of interest" description="Disordered" evidence="3">
    <location>
        <begin position="166"/>
        <end position="205"/>
    </location>
</feature>
<keyword evidence="6" id="KW-1185">Reference proteome</keyword>
<keyword evidence="1 2" id="KW-0430">Lectin</keyword>
<dbReference type="Pfam" id="PF00337">
    <property type="entry name" value="Gal-bind_lectin"/>
    <property type="match status" value="1"/>
</dbReference>
<feature type="compositionally biased region" description="Low complexity" evidence="3">
    <location>
        <begin position="257"/>
        <end position="266"/>
    </location>
</feature>
<dbReference type="SMART" id="SM00276">
    <property type="entry name" value="GLECT"/>
    <property type="match status" value="1"/>
</dbReference>
<dbReference type="OrthoDB" id="5871144at2759"/>
<dbReference type="SUPFAM" id="SSF49899">
    <property type="entry name" value="Concanavalin A-like lectins/glucanases"/>
    <property type="match status" value="1"/>
</dbReference>
<dbReference type="AlphaFoldDB" id="A0A9P1IJG3"/>
<dbReference type="InterPro" id="IPR001079">
    <property type="entry name" value="Galectin_CRD"/>
</dbReference>
<dbReference type="GO" id="GO:0030246">
    <property type="term" value="F:carbohydrate binding"/>
    <property type="evidence" value="ECO:0007669"/>
    <property type="project" value="UniProtKB-UniRule"/>
</dbReference>
<evidence type="ECO:0000313" key="6">
    <source>
        <dbReference type="Proteomes" id="UP001152747"/>
    </source>
</evidence>
<dbReference type="InterPro" id="IPR013320">
    <property type="entry name" value="ConA-like_dom_sf"/>
</dbReference>
<evidence type="ECO:0000256" key="3">
    <source>
        <dbReference type="SAM" id="MobiDB-lite"/>
    </source>
</evidence>
<dbReference type="Gene3D" id="2.60.120.200">
    <property type="match status" value="1"/>
</dbReference>
<proteinExistence type="predicted"/>
<reference evidence="5" key="1">
    <citation type="submission" date="2022-11" db="EMBL/GenBank/DDBJ databases">
        <authorList>
            <person name="Kikuchi T."/>
        </authorList>
    </citation>
    <scope>NUCLEOTIDE SEQUENCE</scope>
    <source>
        <strain evidence="5">PS1010</strain>
    </source>
</reference>
<evidence type="ECO:0000256" key="1">
    <source>
        <dbReference type="ARBA" id="ARBA00022734"/>
    </source>
</evidence>
<feature type="region of interest" description="Disordered" evidence="3">
    <location>
        <begin position="223"/>
        <end position="295"/>
    </location>
</feature>
<dbReference type="Proteomes" id="UP001152747">
    <property type="component" value="Unassembled WGS sequence"/>
</dbReference>
<dbReference type="PROSITE" id="PS51304">
    <property type="entry name" value="GALECTIN"/>
    <property type="match status" value="1"/>
</dbReference>
<feature type="domain" description="Galectin" evidence="4">
    <location>
        <begin position="9"/>
        <end position="137"/>
    </location>
</feature>
<evidence type="ECO:0000313" key="5">
    <source>
        <dbReference type="EMBL" id="CAI5445740.1"/>
    </source>
</evidence>
<comment type="caution">
    <text evidence="5">The sequence shown here is derived from an EMBL/GenBank/DDBJ whole genome shotgun (WGS) entry which is preliminary data.</text>
</comment>
<organism evidence="5 6">
    <name type="scientific">Caenorhabditis angaria</name>
    <dbReference type="NCBI Taxonomy" id="860376"/>
    <lineage>
        <taxon>Eukaryota</taxon>
        <taxon>Metazoa</taxon>
        <taxon>Ecdysozoa</taxon>
        <taxon>Nematoda</taxon>
        <taxon>Chromadorea</taxon>
        <taxon>Rhabditida</taxon>
        <taxon>Rhabditina</taxon>
        <taxon>Rhabditomorpha</taxon>
        <taxon>Rhabditoidea</taxon>
        <taxon>Rhabditidae</taxon>
        <taxon>Peloderinae</taxon>
        <taxon>Caenorhabditis</taxon>
    </lineage>
</organism>
<feature type="compositionally biased region" description="Pro residues" evidence="3">
    <location>
        <begin position="242"/>
        <end position="256"/>
    </location>
</feature>
<protein>
    <recommendedName>
        <fullName evidence="2">Galectin</fullName>
    </recommendedName>
</protein>
<dbReference type="EMBL" id="CANHGI010000003">
    <property type="protein sequence ID" value="CAI5445740.1"/>
    <property type="molecule type" value="Genomic_DNA"/>
</dbReference>
<feature type="compositionally biased region" description="Low complexity" evidence="3">
    <location>
        <begin position="193"/>
        <end position="205"/>
    </location>
</feature>
<gene>
    <name evidence="5" type="ORF">CAMP_LOCUS8377</name>
</gene>
<sequence length="416" mass="46096">MPRFPLPTMPFNREISIGVGTQIRLTAKPYPDSKRIVNFKLLNSNEEIGLNIQLDLGQTQKLSINCNIGGQISSSLDYNLQIPFERSFLLLINTFQHSFQICLNGIKIADFIHRIDPASLRKISITGPLICEEVDITDGPREPLPTYEQATTNLMKNMSLNDAAPLPSKIPSAPISDDLPAPPPNILNPTMESSSSSASSAFPTTTTSSSFFYTGNSQGFSNHPYPLPGLIDNSTQSSQPFPTNPLPQPNPIPPTNVTPIIPTVPISSPPYPIENSRSTTTVPPAVPYPPDNSRTPQPYTVTFPQTPASTPTVIPQYQNTQQIQPIQLQQQQQPPQFQYPSHIYPPTAQQMMQPYPVGVGVQQIPPVTVAVPPAVPQPYYYPPQAYVQGYNPYGGVYYTPEYYPHHHHRHHHHHCD</sequence>
<accession>A0A9P1IJG3</accession>
<dbReference type="SMART" id="SM00908">
    <property type="entry name" value="Gal-bind_lectin"/>
    <property type="match status" value="1"/>
</dbReference>
<evidence type="ECO:0000256" key="2">
    <source>
        <dbReference type="RuleBase" id="RU102079"/>
    </source>
</evidence>
<name>A0A9P1IJG3_9PELO</name>